<keyword evidence="4" id="KW-1185">Reference proteome</keyword>
<evidence type="ECO:0000259" key="2">
    <source>
        <dbReference type="Pfam" id="PF03807"/>
    </source>
</evidence>
<dbReference type="Gene3D" id="3.40.50.720">
    <property type="entry name" value="NAD(P)-binding Rossmann-like Domain"/>
    <property type="match status" value="1"/>
</dbReference>
<evidence type="ECO:0000313" key="4">
    <source>
        <dbReference type="Proteomes" id="UP000655751"/>
    </source>
</evidence>
<dbReference type="AlphaFoldDB" id="A0A931MY77"/>
<keyword evidence="1" id="KW-0560">Oxidoreductase</keyword>
<dbReference type="PANTHER" id="PTHR14239">
    <property type="entry name" value="DUDULIN-RELATED"/>
    <property type="match status" value="1"/>
</dbReference>
<dbReference type="SUPFAM" id="SSF51735">
    <property type="entry name" value="NAD(P)-binding Rossmann-fold domains"/>
    <property type="match status" value="1"/>
</dbReference>
<evidence type="ECO:0000313" key="3">
    <source>
        <dbReference type="EMBL" id="MBH0774710.1"/>
    </source>
</evidence>
<dbReference type="Proteomes" id="UP000655751">
    <property type="component" value="Unassembled WGS sequence"/>
</dbReference>
<dbReference type="InterPro" id="IPR051267">
    <property type="entry name" value="STEAP_metalloreductase"/>
</dbReference>
<feature type="domain" description="Pyrroline-5-carboxylate reductase catalytic N-terminal" evidence="2">
    <location>
        <begin position="2"/>
        <end position="90"/>
    </location>
</feature>
<dbReference type="InterPro" id="IPR036291">
    <property type="entry name" value="NAD(P)-bd_dom_sf"/>
</dbReference>
<sequence>MRIGVLGTGDMADALGGQWVRRGHDVMIGGRSGERATALATRIDATHGTLAEAAAFGEVLLLAVPYDAAPAALTEAGAIPGRIVLDCTNPVIPGRFTLATPGHSAAERFADQVPEARVVKAFNLCHVDVWRMTPPQFNGRPLAVPLCGDLDAVDTASSLVAALGCHPINAGTLERAGLLEATAAFMIGLWFSGEDAQAVLPPLEYAQGMR</sequence>
<dbReference type="EMBL" id="JADMLG010000001">
    <property type="protein sequence ID" value="MBH0774710.1"/>
    <property type="molecule type" value="Genomic_DNA"/>
</dbReference>
<proteinExistence type="predicted"/>
<comment type="caution">
    <text evidence="3">The sequence shown here is derived from an EMBL/GenBank/DDBJ whole genome shotgun (WGS) entry which is preliminary data.</text>
</comment>
<dbReference type="PANTHER" id="PTHR14239:SF10">
    <property type="entry name" value="REDUCTASE"/>
    <property type="match status" value="1"/>
</dbReference>
<dbReference type="InterPro" id="IPR028939">
    <property type="entry name" value="P5C_Rdtase_cat_N"/>
</dbReference>
<dbReference type="GO" id="GO:0016491">
    <property type="term" value="F:oxidoreductase activity"/>
    <property type="evidence" value="ECO:0007669"/>
    <property type="project" value="UniProtKB-KW"/>
</dbReference>
<dbReference type="RefSeq" id="WP_196147084.1">
    <property type="nucleotide sequence ID" value="NZ_JADMLG010000001.1"/>
</dbReference>
<evidence type="ECO:0000256" key="1">
    <source>
        <dbReference type="ARBA" id="ARBA00023002"/>
    </source>
</evidence>
<protein>
    <submittedName>
        <fullName evidence="3">NAD(P)-binding domain-containing protein</fullName>
    </submittedName>
</protein>
<dbReference type="Pfam" id="PF03807">
    <property type="entry name" value="F420_oxidored"/>
    <property type="match status" value="1"/>
</dbReference>
<name>A0A931MY77_9NOCA</name>
<organism evidence="3 4">
    <name type="scientific">Nocardia bovistercoris</name>
    <dbReference type="NCBI Taxonomy" id="2785916"/>
    <lineage>
        <taxon>Bacteria</taxon>
        <taxon>Bacillati</taxon>
        <taxon>Actinomycetota</taxon>
        <taxon>Actinomycetes</taxon>
        <taxon>Mycobacteriales</taxon>
        <taxon>Nocardiaceae</taxon>
        <taxon>Nocardia</taxon>
    </lineage>
</organism>
<accession>A0A931MY77</accession>
<gene>
    <name evidence="3" type="ORF">IT779_00235</name>
</gene>
<reference evidence="3" key="1">
    <citation type="submission" date="2020-11" db="EMBL/GenBank/DDBJ databases">
        <title>Nocardia NEAU-351.nov., a novel actinomycete isolated from the cow dung.</title>
        <authorList>
            <person name="Zhang X."/>
        </authorList>
    </citation>
    <scope>NUCLEOTIDE SEQUENCE</scope>
    <source>
        <strain evidence="3">NEAU-351</strain>
    </source>
</reference>